<name>A0A016UGS3_9BILA</name>
<protein>
    <submittedName>
        <fullName evidence="1">Uncharacterized protein</fullName>
    </submittedName>
</protein>
<reference evidence="2" key="1">
    <citation type="journal article" date="2015" name="Nat. Genet.">
        <title>The genome and transcriptome of the zoonotic hookworm Ancylostoma ceylanicum identify infection-specific gene families.</title>
        <authorList>
            <person name="Schwarz E.M."/>
            <person name="Hu Y."/>
            <person name="Antoshechkin I."/>
            <person name="Miller M.M."/>
            <person name="Sternberg P.W."/>
            <person name="Aroian R.V."/>
        </authorList>
    </citation>
    <scope>NUCLEOTIDE SEQUENCE</scope>
    <source>
        <strain evidence="2">HY135</strain>
    </source>
</reference>
<proteinExistence type="predicted"/>
<keyword evidence="2" id="KW-1185">Reference proteome</keyword>
<evidence type="ECO:0000313" key="1">
    <source>
        <dbReference type="EMBL" id="EYC14096.1"/>
    </source>
</evidence>
<accession>A0A016UGS3</accession>
<gene>
    <name evidence="1" type="primary">Acey_s0042.g716</name>
    <name evidence="1" type="ORF">Y032_0042g716</name>
</gene>
<dbReference type="Proteomes" id="UP000024635">
    <property type="component" value="Unassembled WGS sequence"/>
</dbReference>
<dbReference type="AlphaFoldDB" id="A0A016UGS3"/>
<comment type="caution">
    <text evidence="1">The sequence shown here is derived from an EMBL/GenBank/DDBJ whole genome shotgun (WGS) entry which is preliminary data.</text>
</comment>
<evidence type="ECO:0000313" key="2">
    <source>
        <dbReference type="Proteomes" id="UP000024635"/>
    </source>
</evidence>
<sequence>MQNVNMCKLQISSGFFMWIPLVDWFTKLVMLRGNKRATKSAHSRYAPDDACKKRFENLSSNPVRSQYRKVPHYVEPDSFSI</sequence>
<dbReference type="EMBL" id="JARK01001378">
    <property type="protein sequence ID" value="EYC14096.1"/>
    <property type="molecule type" value="Genomic_DNA"/>
</dbReference>
<organism evidence="1 2">
    <name type="scientific">Ancylostoma ceylanicum</name>
    <dbReference type="NCBI Taxonomy" id="53326"/>
    <lineage>
        <taxon>Eukaryota</taxon>
        <taxon>Metazoa</taxon>
        <taxon>Ecdysozoa</taxon>
        <taxon>Nematoda</taxon>
        <taxon>Chromadorea</taxon>
        <taxon>Rhabditida</taxon>
        <taxon>Rhabditina</taxon>
        <taxon>Rhabditomorpha</taxon>
        <taxon>Strongyloidea</taxon>
        <taxon>Ancylostomatidae</taxon>
        <taxon>Ancylostomatinae</taxon>
        <taxon>Ancylostoma</taxon>
    </lineage>
</organism>